<keyword evidence="5" id="KW-1133">Transmembrane helix</keyword>
<keyword evidence="2 6" id="KW-0378">Hydrolase</keyword>
<dbReference type="GO" id="GO:0005829">
    <property type="term" value="C:cytosol"/>
    <property type="evidence" value="ECO:0007669"/>
    <property type="project" value="TreeGrafter"/>
</dbReference>
<reference evidence="6 7" key="1">
    <citation type="journal article" date="2014" name="PLoS Genet.">
        <title>The Genome of Spironucleus salmonicida Highlights a Fish Pathogen Adapted to Fluctuating Environments.</title>
        <authorList>
            <person name="Xu F."/>
            <person name="Jerlstrom-Hultqvist J."/>
            <person name="Einarsson E."/>
            <person name="Astvaldsson A."/>
            <person name="Svard S.G."/>
            <person name="Andersson J.O."/>
        </authorList>
    </citation>
    <scope>NUCLEOTIDE SEQUENCE</scope>
    <source>
        <strain evidence="7">ATCC 50377</strain>
    </source>
</reference>
<comment type="catalytic activity">
    <reaction evidence="4">
        <text>an N-acyl-L-alpha-aminoacyl-tRNA + H2O = an N-acyl-L-amino acid + a tRNA + H(+)</text>
        <dbReference type="Rhea" id="RHEA:54448"/>
        <dbReference type="Rhea" id="RHEA-COMP:10123"/>
        <dbReference type="Rhea" id="RHEA-COMP:13883"/>
        <dbReference type="ChEBI" id="CHEBI:15377"/>
        <dbReference type="ChEBI" id="CHEBI:15378"/>
        <dbReference type="ChEBI" id="CHEBI:59874"/>
        <dbReference type="ChEBI" id="CHEBI:78442"/>
        <dbReference type="ChEBI" id="CHEBI:138191"/>
        <dbReference type="EC" id="3.1.1.29"/>
    </reaction>
</comment>
<evidence type="ECO:0000313" key="7">
    <source>
        <dbReference type="EMBL" id="KAH0570605.1"/>
    </source>
</evidence>
<dbReference type="OrthoDB" id="1733656at2759"/>
<evidence type="ECO:0000313" key="8">
    <source>
        <dbReference type="Proteomes" id="UP000018208"/>
    </source>
</evidence>
<protein>
    <recommendedName>
        <fullName evidence="1">peptidyl-tRNA hydrolase</fullName>
        <ecNumber evidence="1">3.1.1.29</ecNumber>
    </recommendedName>
</protein>
<comment type="similarity">
    <text evidence="3">Belongs to the PTH2 family.</text>
</comment>
<organism evidence="6">
    <name type="scientific">Spironucleus salmonicida</name>
    <dbReference type="NCBI Taxonomy" id="348837"/>
    <lineage>
        <taxon>Eukaryota</taxon>
        <taxon>Metamonada</taxon>
        <taxon>Diplomonadida</taxon>
        <taxon>Hexamitidae</taxon>
        <taxon>Hexamitinae</taxon>
        <taxon>Spironucleus</taxon>
    </lineage>
</organism>
<dbReference type="InterPro" id="IPR002833">
    <property type="entry name" value="PTH2"/>
</dbReference>
<gene>
    <name evidence="6" type="ORF">SS50377_12388</name>
    <name evidence="7" type="ORF">SS50377_26889</name>
</gene>
<dbReference type="VEuPathDB" id="GiardiaDB:SS50377_26889"/>
<dbReference type="PANTHER" id="PTHR12649:SF11">
    <property type="entry name" value="PEPTIDYL-TRNA HYDROLASE 2, MITOCHONDRIAL"/>
    <property type="match status" value="1"/>
</dbReference>
<dbReference type="EC" id="3.1.1.29" evidence="1"/>
<evidence type="ECO:0000256" key="3">
    <source>
        <dbReference type="ARBA" id="ARBA00038050"/>
    </source>
</evidence>
<accession>V6LUM0</accession>
<dbReference type="EMBL" id="AUWU02000007">
    <property type="protein sequence ID" value="KAH0570605.1"/>
    <property type="molecule type" value="Genomic_DNA"/>
</dbReference>
<sequence>MDTEINNSFFHVVNVVLIGAILAFYKIKQMMQKPSPALLSSTSTVPDSGQPVILQCPTLIVLVLKSAKIQKGKICAQVGHAISSAFFSQSTEIENWKEHHKIVLFYVEDFEEFQRLSSVAKAQKVQSDYVQDAGHTQCEAGTVTVGWIGPVLDSQIAMYSCGLTKVE</sequence>
<keyword evidence="8" id="KW-1185">Reference proteome</keyword>
<dbReference type="Gene3D" id="3.40.1490.10">
    <property type="entry name" value="Bit1"/>
    <property type="match status" value="1"/>
</dbReference>
<dbReference type="Pfam" id="PF01981">
    <property type="entry name" value="PTH2"/>
    <property type="match status" value="1"/>
</dbReference>
<dbReference type="AlphaFoldDB" id="V6LUM0"/>
<name>V6LUM0_9EUKA</name>
<evidence type="ECO:0000256" key="2">
    <source>
        <dbReference type="ARBA" id="ARBA00022801"/>
    </source>
</evidence>
<feature type="transmembrane region" description="Helical" evidence="5">
    <location>
        <begin position="6"/>
        <end position="25"/>
    </location>
</feature>
<evidence type="ECO:0000256" key="5">
    <source>
        <dbReference type="SAM" id="Phobius"/>
    </source>
</evidence>
<keyword evidence="5" id="KW-0812">Transmembrane</keyword>
<dbReference type="Proteomes" id="UP000018208">
    <property type="component" value="Unassembled WGS sequence"/>
</dbReference>
<dbReference type="SUPFAM" id="SSF102462">
    <property type="entry name" value="Peptidyl-tRNA hydrolase II"/>
    <property type="match status" value="1"/>
</dbReference>
<evidence type="ECO:0000256" key="4">
    <source>
        <dbReference type="ARBA" id="ARBA00048707"/>
    </source>
</evidence>
<proteinExistence type="inferred from homology"/>
<keyword evidence="5" id="KW-0472">Membrane</keyword>
<dbReference type="PANTHER" id="PTHR12649">
    <property type="entry name" value="PEPTIDYL-TRNA HYDROLASE 2"/>
    <property type="match status" value="1"/>
</dbReference>
<reference evidence="7" key="2">
    <citation type="submission" date="2020-12" db="EMBL/GenBank/DDBJ databases">
        <title>New Spironucleus salmonicida genome in near-complete chromosomes.</title>
        <authorList>
            <person name="Xu F."/>
            <person name="Kurt Z."/>
            <person name="Jimenez-Gonzalez A."/>
            <person name="Astvaldsson A."/>
            <person name="Andersson J.O."/>
            <person name="Svard S.G."/>
        </authorList>
    </citation>
    <scope>NUCLEOTIDE SEQUENCE</scope>
    <source>
        <strain evidence="7">ATCC 50377</strain>
    </source>
</reference>
<evidence type="ECO:0000256" key="1">
    <source>
        <dbReference type="ARBA" id="ARBA00013260"/>
    </source>
</evidence>
<evidence type="ECO:0000313" key="6">
    <source>
        <dbReference type="EMBL" id="EST47401.1"/>
    </source>
</evidence>
<dbReference type="EMBL" id="KI546040">
    <property type="protein sequence ID" value="EST47401.1"/>
    <property type="molecule type" value="Genomic_DNA"/>
</dbReference>
<dbReference type="InterPro" id="IPR023476">
    <property type="entry name" value="Pep_tRNA_hydro_II_dom_sf"/>
</dbReference>
<dbReference type="GO" id="GO:0004045">
    <property type="term" value="F:peptidyl-tRNA hydrolase activity"/>
    <property type="evidence" value="ECO:0007669"/>
    <property type="project" value="UniProtKB-EC"/>
</dbReference>